<reference evidence="3 4" key="1">
    <citation type="journal article" date="2014" name="Genome Announc.">
        <title>Draft Genome Sequence of the Boron-Tolerant and Moderately Halotolerant Bacterium Gracilibacillus boraciitolerans JCM 21714T.</title>
        <authorList>
            <person name="Ahmed I."/>
            <person name="Oshima K."/>
            <person name="Suda W."/>
            <person name="Kitamura K."/>
            <person name="Iida T."/>
            <person name="Ohmori Y."/>
            <person name="Fujiwara T."/>
            <person name="Hattori M."/>
            <person name="Ohkuma M."/>
        </authorList>
    </citation>
    <scope>NUCLEOTIDE SEQUENCE [LARGE SCALE GENOMIC DNA]</scope>
    <source>
        <strain evidence="3 4">JCM 21714</strain>
    </source>
</reference>
<sequence length="73" mass="8368">MKTHEKRAMQTGHVVDPLKNTMSAEMEENALINKNGQMKHLLIPIVVLVLSTVDDAINWIFSNRRNSNHSHYV</sequence>
<comment type="caution">
    <text evidence="3">The sequence shown here is derived from an EMBL/GenBank/DDBJ whole genome shotgun (WGS) entry which is preliminary data.</text>
</comment>
<evidence type="ECO:0000313" key="4">
    <source>
        <dbReference type="Proteomes" id="UP000019102"/>
    </source>
</evidence>
<dbReference type="AlphaFoldDB" id="W4VJW3"/>
<evidence type="ECO:0000313" key="3">
    <source>
        <dbReference type="EMBL" id="GAE93426.1"/>
    </source>
</evidence>
<keyword evidence="2" id="KW-0812">Transmembrane</keyword>
<protein>
    <submittedName>
        <fullName evidence="3">Uncharacterized protein</fullName>
    </submittedName>
</protein>
<dbReference type="Proteomes" id="UP000019102">
    <property type="component" value="Unassembled WGS sequence"/>
</dbReference>
<keyword evidence="2" id="KW-1133">Transmembrane helix</keyword>
<evidence type="ECO:0000256" key="1">
    <source>
        <dbReference type="SAM" id="MobiDB-lite"/>
    </source>
</evidence>
<dbReference type="STRING" id="1298598.JCM21714_2508"/>
<gene>
    <name evidence="3" type="ORF">JCM21714_2508</name>
</gene>
<name>W4VJW3_9BACI</name>
<proteinExistence type="predicted"/>
<organism evidence="3 4">
    <name type="scientific">Gracilibacillus boraciitolerans JCM 21714</name>
    <dbReference type="NCBI Taxonomy" id="1298598"/>
    <lineage>
        <taxon>Bacteria</taxon>
        <taxon>Bacillati</taxon>
        <taxon>Bacillota</taxon>
        <taxon>Bacilli</taxon>
        <taxon>Bacillales</taxon>
        <taxon>Bacillaceae</taxon>
        <taxon>Gracilibacillus</taxon>
    </lineage>
</organism>
<keyword evidence="4" id="KW-1185">Reference proteome</keyword>
<feature type="region of interest" description="Disordered" evidence="1">
    <location>
        <begin position="1"/>
        <end position="20"/>
    </location>
</feature>
<feature type="transmembrane region" description="Helical" evidence="2">
    <location>
        <begin position="41"/>
        <end position="61"/>
    </location>
</feature>
<evidence type="ECO:0000256" key="2">
    <source>
        <dbReference type="SAM" id="Phobius"/>
    </source>
</evidence>
<accession>W4VJW3</accession>
<keyword evidence="2" id="KW-0472">Membrane</keyword>
<dbReference type="EMBL" id="BAVS01000012">
    <property type="protein sequence ID" value="GAE93426.1"/>
    <property type="molecule type" value="Genomic_DNA"/>
</dbReference>